<keyword evidence="1" id="KW-0472">Membrane</keyword>
<protein>
    <submittedName>
        <fullName evidence="2">Uncharacterized protein</fullName>
    </submittedName>
</protein>
<sequence>MLLPFLLLIFVLFSVIIFCFYLWLKLYNLLFGTYEEKHRLPTHITIQRKPPTQANHSHMTNNGTLFQATPGSTSELFEITRSSIPVQVEKGSIGNHKRKHKRSLPTILETTISIDEGTDMSTSSSSSFDNSFQNSNNLTFALADLENQSVSFSTHKSEKRYLV</sequence>
<proteinExistence type="predicted"/>
<keyword evidence="1" id="KW-1133">Transmembrane helix</keyword>
<keyword evidence="3" id="KW-1185">Reference proteome</keyword>
<name>A0A226D187_FOLCA</name>
<evidence type="ECO:0000313" key="3">
    <source>
        <dbReference type="Proteomes" id="UP000198287"/>
    </source>
</evidence>
<organism evidence="2 3">
    <name type="scientific">Folsomia candida</name>
    <name type="common">Springtail</name>
    <dbReference type="NCBI Taxonomy" id="158441"/>
    <lineage>
        <taxon>Eukaryota</taxon>
        <taxon>Metazoa</taxon>
        <taxon>Ecdysozoa</taxon>
        <taxon>Arthropoda</taxon>
        <taxon>Hexapoda</taxon>
        <taxon>Collembola</taxon>
        <taxon>Entomobryomorpha</taxon>
        <taxon>Isotomoidea</taxon>
        <taxon>Isotomidae</taxon>
        <taxon>Proisotominae</taxon>
        <taxon>Folsomia</taxon>
    </lineage>
</organism>
<comment type="caution">
    <text evidence="2">The sequence shown here is derived from an EMBL/GenBank/DDBJ whole genome shotgun (WGS) entry which is preliminary data.</text>
</comment>
<feature type="transmembrane region" description="Helical" evidence="1">
    <location>
        <begin position="6"/>
        <end position="24"/>
    </location>
</feature>
<gene>
    <name evidence="2" type="ORF">Fcan01_27212</name>
</gene>
<dbReference type="Proteomes" id="UP000198287">
    <property type="component" value="Unassembled WGS sequence"/>
</dbReference>
<reference evidence="2 3" key="1">
    <citation type="submission" date="2015-12" db="EMBL/GenBank/DDBJ databases">
        <title>The genome of Folsomia candida.</title>
        <authorList>
            <person name="Faddeeva A."/>
            <person name="Derks M.F."/>
            <person name="Anvar Y."/>
            <person name="Smit S."/>
            <person name="Van Straalen N."/>
            <person name="Roelofs D."/>
        </authorList>
    </citation>
    <scope>NUCLEOTIDE SEQUENCE [LARGE SCALE GENOMIC DNA]</scope>
    <source>
        <strain evidence="2 3">VU population</strain>
        <tissue evidence="2">Whole body</tissue>
    </source>
</reference>
<evidence type="ECO:0000313" key="2">
    <source>
        <dbReference type="EMBL" id="OXA38056.1"/>
    </source>
</evidence>
<dbReference type="EMBL" id="LNIX01000049">
    <property type="protein sequence ID" value="OXA38056.1"/>
    <property type="molecule type" value="Genomic_DNA"/>
</dbReference>
<accession>A0A226D187</accession>
<keyword evidence="1" id="KW-0812">Transmembrane</keyword>
<dbReference type="AlphaFoldDB" id="A0A226D187"/>
<evidence type="ECO:0000256" key="1">
    <source>
        <dbReference type="SAM" id="Phobius"/>
    </source>
</evidence>